<protein>
    <recommendedName>
        <fullName evidence="3">C2H2-type domain-containing protein</fullName>
    </recommendedName>
</protein>
<dbReference type="AlphaFoldDB" id="A0A4S8KZ92"/>
<dbReference type="Proteomes" id="UP000297245">
    <property type="component" value="Unassembled WGS sequence"/>
</dbReference>
<sequence length="236" mass="26411">MPILETSASFGTTSDSIVNVDHPDGHNFELLTSQNEPLPFSSFDSGWLLQIARHPHLFDNADFPDPGDQHLALYHDQPPSTNNTENFNPDYRFPLQGPFEWSERHSCGLPSYNHHYDHRGKHEPNPSATQNTQSLSLFSSDQSVHFKGIHSSTDLSSAVDSSSSTATQAGANLSGGDWKEYVSTPASIEAAYNRRKSRNKKLFFCPHCGRNFTANHNLKRMGPYLFYLPFGKSNPK</sequence>
<dbReference type="EMBL" id="ML179826">
    <property type="protein sequence ID" value="THU81241.1"/>
    <property type="molecule type" value="Genomic_DNA"/>
</dbReference>
<evidence type="ECO:0000313" key="2">
    <source>
        <dbReference type="Proteomes" id="UP000297245"/>
    </source>
</evidence>
<accession>A0A4S8KZ92</accession>
<gene>
    <name evidence="1" type="ORF">K435DRAFT_809229</name>
</gene>
<organism evidence="1 2">
    <name type="scientific">Dendrothele bispora (strain CBS 962.96)</name>
    <dbReference type="NCBI Taxonomy" id="1314807"/>
    <lineage>
        <taxon>Eukaryota</taxon>
        <taxon>Fungi</taxon>
        <taxon>Dikarya</taxon>
        <taxon>Basidiomycota</taxon>
        <taxon>Agaricomycotina</taxon>
        <taxon>Agaricomycetes</taxon>
        <taxon>Agaricomycetidae</taxon>
        <taxon>Agaricales</taxon>
        <taxon>Agaricales incertae sedis</taxon>
        <taxon>Dendrothele</taxon>
    </lineage>
</organism>
<keyword evidence="2" id="KW-1185">Reference proteome</keyword>
<reference evidence="1 2" key="1">
    <citation type="journal article" date="2019" name="Nat. Ecol. Evol.">
        <title>Megaphylogeny resolves global patterns of mushroom evolution.</title>
        <authorList>
            <person name="Varga T."/>
            <person name="Krizsan K."/>
            <person name="Foldi C."/>
            <person name="Dima B."/>
            <person name="Sanchez-Garcia M."/>
            <person name="Sanchez-Ramirez S."/>
            <person name="Szollosi G.J."/>
            <person name="Szarkandi J.G."/>
            <person name="Papp V."/>
            <person name="Albert L."/>
            <person name="Andreopoulos W."/>
            <person name="Angelini C."/>
            <person name="Antonin V."/>
            <person name="Barry K.W."/>
            <person name="Bougher N.L."/>
            <person name="Buchanan P."/>
            <person name="Buyck B."/>
            <person name="Bense V."/>
            <person name="Catcheside P."/>
            <person name="Chovatia M."/>
            <person name="Cooper J."/>
            <person name="Damon W."/>
            <person name="Desjardin D."/>
            <person name="Finy P."/>
            <person name="Geml J."/>
            <person name="Haridas S."/>
            <person name="Hughes K."/>
            <person name="Justo A."/>
            <person name="Karasinski D."/>
            <person name="Kautmanova I."/>
            <person name="Kiss B."/>
            <person name="Kocsube S."/>
            <person name="Kotiranta H."/>
            <person name="LaButti K.M."/>
            <person name="Lechner B.E."/>
            <person name="Liimatainen K."/>
            <person name="Lipzen A."/>
            <person name="Lukacs Z."/>
            <person name="Mihaltcheva S."/>
            <person name="Morgado L.N."/>
            <person name="Niskanen T."/>
            <person name="Noordeloos M.E."/>
            <person name="Ohm R.A."/>
            <person name="Ortiz-Santana B."/>
            <person name="Ovrebo C."/>
            <person name="Racz N."/>
            <person name="Riley R."/>
            <person name="Savchenko A."/>
            <person name="Shiryaev A."/>
            <person name="Soop K."/>
            <person name="Spirin V."/>
            <person name="Szebenyi C."/>
            <person name="Tomsovsky M."/>
            <person name="Tulloss R.E."/>
            <person name="Uehling J."/>
            <person name="Grigoriev I.V."/>
            <person name="Vagvolgyi C."/>
            <person name="Papp T."/>
            <person name="Martin F.M."/>
            <person name="Miettinen O."/>
            <person name="Hibbett D.S."/>
            <person name="Nagy L.G."/>
        </authorList>
    </citation>
    <scope>NUCLEOTIDE SEQUENCE [LARGE SCALE GENOMIC DNA]</scope>
    <source>
        <strain evidence="1 2">CBS 962.96</strain>
    </source>
</reference>
<evidence type="ECO:0008006" key="3">
    <source>
        <dbReference type="Google" id="ProtNLM"/>
    </source>
</evidence>
<proteinExistence type="predicted"/>
<name>A0A4S8KZ92_DENBC</name>
<evidence type="ECO:0000313" key="1">
    <source>
        <dbReference type="EMBL" id="THU81241.1"/>
    </source>
</evidence>